<dbReference type="GO" id="GO:0019441">
    <property type="term" value="P:L-tryptophan catabolic process to kynurenine"/>
    <property type="evidence" value="ECO:0007669"/>
    <property type="project" value="InterPro"/>
</dbReference>
<name>A0AB39TKZ1_9ACTN</name>
<dbReference type="PANTHER" id="PTHR10138:SF0">
    <property type="entry name" value="TRYPTOPHAN 2,3-DIOXYGENASE"/>
    <property type="match status" value="1"/>
</dbReference>
<dbReference type="InterPro" id="IPR037217">
    <property type="entry name" value="Trp/Indoleamine_2_3_dOase-like"/>
</dbReference>
<dbReference type="SUPFAM" id="SSF140959">
    <property type="entry name" value="Indolic compounds 2,3-dioxygenase-like"/>
    <property type="match status" value="1"/>
</dbReference>
<dbReference type="GO" id="GO:0020037">
    <property type="term" value="F:heme binding"/>
    <property type="evidence" value="ECO:0007669"/>
    <property type="project" value="InterPro"/>
</dbReference>
<dbReference type="AlphaFoldDB" id="A0AB39TKZ1"/>
<sequence>MSGAHREAATPTAPAAAAAAAALGEELADWCRTGTERTFPYTALLAHLRSVGKHFLAPDLLDRLAACRTRHRADLLAAGPEEAPGSFLGRFLDVVLDKYDDHYDYPSYTALELLRRPPSGDWRKLRYRRDRLVLLLLADLVDFEQRALDGHPEHPVEMLPDARVLDKRRRLAVRVMEPAALRVLAPGTVDPGTVAATPGRTAPTLLADAVRDTLSDEERLTLAASVQPVYVLHDEYLFLRVLQSFEATFTFMSGALACAVRQLHGEEPGEAAPAVAAVADVLKESLPLFSLLATMQPESFRIFRQFTDGASAIQSEGYKTFESFCSTPLRARLDSAAFTSVPRVRAAVLEGRETVQGTWHDVADSGWLKEADATAVRAAATQLESVHQRWKQTHYRLAVRMIGERTGTGATEGVPYLEAVIANRLFPSLVRETTAA</sequence>
<dbReference type="InterPro" id="IPR004981">
    <property type="entry name" value="Trp_2_3_dOase"/>
</dbReference>
<reference evidence="1" key="1">
    <citation type="submission" date="2024-07" db="EMBL/GenBank/DDBJ databases">
        <authorList>
            <person name="Yu S.T."/>
        </authorList>
    </citation>
    <scope>NUCLEOTIDE SEQUENCE</scope>
    <source>
        <strain evidence="1">Y1</strain>
    </source>
</reference>
<proteinExistence type="predicted"/>
<dbReference type="EMBL" id="CP163445">
    <property type="protein sequence ID" value="XDQ79804.1"/>
    <property type="molecule type" value="Genomic_DNA"/>
</dbReference>
<dbReference type="GO" id="GO:0019442">
    <property type="term" value="P:L-tryptophan catabolic process to acetyl-CoA"/>
    <property type="evidence" value="ECO:0007669"/>
    <property type="project" value="TreeGrafter"/>
</dbReference>
<dbReference type="GO" id="GO:0046872">
    <property type="term" value="F:metal ion binding"/>
    <property type="evidence" value="ECO:0007669"/>
    <property type="project" value="InterPro"/>
</dbReference>
<organism evidence="1">
    <name type="scientific">Streptomyces sp. Y1</name>
    <dbReference type="NCBI Taxonomy" id="3238634"/>
    <lineage>
        <taxon>Bacteria</taxon>
        <taxon>Bacillati</taxon>
        <taxon>Actinomycetota</taxon>
        <taxon>Actinomycetes</taxon>
        <taxon>Kitasatosporales</taxon>
        <taxon>Streptomycetaceae</taxon>
        <taxon>Streptomyces</taxon>
    </lineage>
</organism>
<dbReference type="GO" id="GO:0004833">
    <property type="term" value="F:L-tryptophan 2,3-dioxygenase activity"/>
    <property type="evidence" value="ECO:0007669"/>
    <property type="project" value="InterPro"/>
</dbReference>
<dbReference type="RefSeq" id="WP_052707747.1">
    <property type="nucleotide sequence ID" value="NZ_CP163445.1"/>
</dbReference>
<accession>A0AB39TKZ1</accession>
<dbReference type="PANTHER" id="PTHR10138">
    <property type="entry name" value="TRYPTOPHAN 2,3-DIOXYGENASE"/>
    <property type="match status" value="1"/>
</dbReference>
<protein>
    <submittedName>
        <fullName evidence="1">Tryptophan 2,3-dioxygenase</fullName>
    </submittedName>
</protein>
<dbReference type="Gene3D" id="1.20.58.480">
    <property type="match status" value="1"/>
</dbReference>
<gene>
    <name evidence="1" type="ORF">AB2U05_15725</name>
</gene>
<evidence type="ECO:0000313" key="1">
    <source>
        <dbReference type="EMBL" id="XDQ79804.1"/>
    </source>
</evidence>